<protein>
    <submittedName>
        <fullName evidence="3">Uncharacterized protein</fullName>
    </submittedName>
</protein>
<proteinExistence type="predicted"/>
<dbReference type="AlphaFoldDB" id="S2L668"/>
<keyword evidence="2" id="KW-0812">Transmembrane</keyword>
<accession>S2L668</accession>
<keyword evidence="4" id="KW-1185">Reference proteome</keyword>
<keyword evidence="2" id="KW-0472">Membrane</keyword>
<evidence type="ECO:0000313" key="3">
    <source>
        <dbReference type="EMBL" id="EPC03259.1"/>
    </source>
</evidence>
<keyword evidence="2" id="KW-1133">Transmembrane helix</keyword>
<comment type="caution">
    <text evidence="3">The sequence shown here is derived from an EMBL/GenBank/DDBJ whole genome shotgun (WGS) entry which is preliminary data.</text>
</comment>
<feature type="region of interest" description="Disordered" evidence="1">
    <location>
        <begin position="118"/>
        <end position="146"/>
    </location>
</feature>
<dbReference type="OrthoDB" id="6182707at2"/>
<reference evidence="3 4" key="1">
    <citation type="journal article" date="2013" name="Genome Announc.">
        <title>Draft genome sequence of the moderately halophilic gammaproteobacterium Halomonas anticariensis FP35.</title>
        <authorList>
            <person name="Tahrioui A."/>
            <person name="Quesada E."/>
            <person name="Llamas I."/>
        </authorList>
    </citation>
    <scope>NUCLEOTIDE SEQUENCE [LARGE SCALE GENOMIC DNA]</scope>
    <source>
        <strain evidence="4">DSM 16096 / CECT 5854 / LMG 22089 / FP35</strain>
    </source>
</reference>
<gene>
    <name evidence="3" type="ORF">L861_04835</name>
</gene>
<evidence type="ECO:0000256" key="2">
    <source>
        <dbReference type="SAM" id="Phobius"/>
    </source>
</evidence>
<dbReference type="PATRIC" id="fig|1121939.11.peg.1346"/>
<dbReference type="STRING" id="1121939.L861_04835"/>
<feature type="compositionally biased region" description="Basic and acidic residues" evidence="1">
    <location>
        <begin position="118"/>
        <end position="128"/>
    </location>
</feature>
<organism evidence="3 4">
    <name type="scientific">Litchfieldella anticariensis (strain DSM 16096 / CECT 5854 / CIP 108499 / LMG 22089 / FP35)</name>
    <name type="common">Halomonas anticariensis</name>
    <dbReference type="NCBI Taxonomy" id="1121939"/>
    <lineage>
        <taxon>Bacteria</taxon>
        <taxon>Pseudomonadati</taxon>
        <taxon>Pseudomonadota</taxon>
        <taxon>Gammaproteobacteria</taxon>
        <taxon>Oceanospirillales</taxon>
        <taxon>Halomonadaceae</taxon>
        <taxon>Litchfieldella</taxon>
    </lineage>
</organism>
<dbReference type="RefSeq" id="WP_016415845.1">
    <property type="nucleotide sequence ID" value="NZ_AUAB01000002.1"/>
</dbReference>
<feature type="transmembrane region" description="Helical" evidence="2">
    <location>
        <begin position="9"/>
        <end position="29"/>
    </location>
</feature>
<dbReference type="EMBL" id="ASTJ01000019">
    <property type="protein sequence ID" value="EPC03259.1"/>
    <property type="molecule type" value="Genomic_DNA"/>
</dbReference>
<evidence type="ECO:0000256" key="1">
    <source>
        <dbReference type="SAM" id="MobiDB-lite"/>
    </source>
</evidence>
<dbReference type="Proteomes" id="UP000014463">
    <property type="component" value="Unassembled WGS sequence"/>
</dbReference>
<sequence>MLISDSMPLLWLVYVLLSLVVLATGYMSIRFLPLLPRLMVTGVVAGALWMPARFSLPLLEEGEFYTGLAPAVVVAGVAFLQRDGGAFGTALTLLVIAMVIGAMTGAALWWLWRRRGEPDESKKEERAPRRSNQPASGNKRREPVIG</sequence>
<evidence type="ECO:0000313" key="4">
    <source>
        <dbReference type="Proteomes" id="UP000014463"/>
    </source>
</evidence>
<feature type="transmembrane region" description="Helical" evidence="2">
    <location>
        <begin position="64"/>
        <end position="81"/>
    </location>
</feature>
<name>S2L668_LITA3</name>
<feature type="transmembrane region" description="Helical" evidence="2">
    <location>
        <begin position="35"/>
        <end position="52"/>
    </location>
</feature>
<feature type="transmembrane region" description="Helical" evidence="2">
    <location>
        <begin position="87"/>
        <end position="112"/>
    </location>
</feature>